<dbReference type="Gene3D" id="1.10.1670.10">
    <property type="entry name" value="Helix-hairpin-Helix base-excision DNA repair enzymes (C-terminal)"/>
    <property type="match status" value="1"/>
</dbReference>
<evidence type="ECO:0000256" key="9">
    <source>
        <dbReference type="ARBA" id="ARBA00044632"/>
    </source>
</evidence>
<dbReference type="InterPro" id="IPR023170">
    <property type="entry name" value="HhH_base_excis_C"/>
</dbReference>
<dbReference type="Proteomes" id="UP000463883">
    <property type="component" value="Chromosome"/>
</dbReference>
<evidence type="ECO:0000256" key="5">
    <source>
        <dbReference type="ARBA" id="ARBA00023204"/>
    </source>
</evidence>
<dbReference type="PANTHER" id="PTHR10242">
    <property type="entry name" value="8-OXOGUANINE DNA GLYCOSYLASE"/>
    <property type="match status" value="1"/>
</dbReference>
<dbReference type="AlphaFoldDB" id="A0A6P1MFZ8"/>
<protein>
    <recommendedName>
        <fullName evidence="2">DNA-(apurinic or apyrimidinic site) lyase</fullName>
        <ecNumber evidence="2">4.2.99.18</ecNumber>
    </recommendedName>
</protein>
<dbReference type="InterPro" id="IPR011257">
    <property type="entry name" value="DNA_glycosylase"/>
</dbReference>
<dbReference type="SMART" id="SM00478">
    <property type="entry name" value="ENDO3c"/>
    <property type="match status" value="1"/>
</dbReference>
<dbReference type="Gene3D" id="3.30.310.260">
    <property type="match status" value="1"/>
</dbReference>
<dbReference type="PANTHER" id="PTHR10242:SF2">
    <property type="entry name" value="N-GLYCOSYLASE_DNA LYASE"/>
    <property type="match status" value="1"/>
</dbReference>
<dbReference type="EC" id="4.2.99.18" evidence="2"/>
<dbReference type="InterPro" id="IPR052054">
    <property type="entry name" value="Oxidative_DNA_repair_enzyme"/>
</dbReference>
<dbReference type="GO" id="GO:0006289">
    <property type="term" value="P:nucleotide-excision repair"/>
    <property type="evidence" value="ECO:0007669"/>
    <property type="project" value="InterPro"/>
</dbReference>
<keyword evidence="8" id="KW-0326">Glycosidase</keyword>
<keyword evidence="4" id="KW-0378">Hydrolase</keyword>
<organism evidence="11 12">
    <name type="scientific">Aminipila terrae</name>
    <dbReference type="NCBI Taxonomy" id="2697030"/>
    <lineage>
        <taxon>Bacteria</taxon>
        <taxon>Bacillati</taxon>
        <taxon>Bacillota</taxon>
        <taxon>Clostridia</taxon>
        <taxon>Peptostreptococcales</taxon>
        <taxon>Anaerovoracaceae</taxon>
        <taxon>Aminipila</taxon>
    </lineage>
</organism>
<proteinExistence type="inferred from homology"/>
<evidence type="ECO:0000313" key="11">
    <source>
        <dbReference type="EMBL" id="QHI72661.1"/>
    </source>
</evidence>
<sequence>MVVTEKVRDFNLDHIFDCGQCFRWNKEEDGSYTGIAFGRPVNICFEIDKEEENQGRLSIDNIDEKEFNQYWKSYLDLDRDYGQIKAVLGEKDLIMAEAIKSGQGIRILKQDPWETLVSFIISQNNNIPRIKKCIEGLCEMFGESAGNFRGKRYFAFPKPEALAQLTEVDLAPVKLGYRAKYIIETARRIAADNASHLKEEHTDLLTLEQLCHAETQKGYEYLMSLCGVGPKVANCILLFGMGKHESFPIDVWVRRVMHRLYGIEENDMKSMSDYASENFGQYGGIAQQYLFYHIRQLEK</sequence>
<dbReference type="KEGG" id="amic:Ami3637_09860"/>
<evidence type="ECO:0000256" key="4">
    <source>
        <dbReference type="ARBA" id="ARBA00022801"/>
    </source>
</evidence>
<dbReference type="Pfam" id="PF00730">
    <property type="entry name" value="HhH-GPD"/>
    <property type="match status" value="1"/>
</dbReference>
<evidence type="ECO:0000259" key="10">
    <source>
        <dbReference type="SMART" id="SM00478"/>
    </source>
</evidence>
<dbReference type="GO" id="GO:0140078">
    <property type="term" value="F:class I DNA-(apurinic or apyrimidinic site) endonuclease activity"/>
    <property type="evidence" value="ECO:0007669"/>
    <property type="project" value="UniProtKB-EC"/>
</dbReference>
<evidence type="ECO:0000256" key="6">
    <source>
        <dbReference type="ARBA" id="ARBA00023239"/>
    </source>
</evidence>
<reference evidence="11 12" key="1">
    <citation type="submission" date="2020-01" db="EMBL/GenBank/DDBJ databases">
        <title>Genomic analysis of Aminipila sp. CBA3637.</title>
        <authorList>
            <person name="Kim Y.B."/>
            <person name="Roh S.W."/>
        </authorList>
    </citation>
    <scope>NUCLEOTIDE SEQUENCE [LARGE SCALE GENOMIC DNA]</scope>
    <source>
        <strain evidence="11 12">CBA3637</strain>
    </source>
</reference>
<evidence type="ECO:0000256" key="1">
    <source>
        <dbReference type="ARBA" id="ARBA00010679"/>
    </source>
</evidence>
<dbReference type="RefSeq" id="WP_162362429.1">
    <property type="nucleotide sequence ID" value="NZ_CP047591.1"/>
</dbReference>
<evidence type="ECO:0000256" key="7">
    <source>
        <dbReference type="ARBA" id="ARBA00023268"/>
    </source>
</evidence>
<keyword evidence="12" id="KW-1185">Reference proteome</keyword>
<keyword evidence="7" id="KW-0511">Multifunctional enzyme</keyword>
<comment type="similarity">
    <text evidence="1">Belongs to the type-1 OGG1 family.</text>
</comment>
<name>A0A6P1MFZ8_9FIRM</name>
<evidence type="ECO:0000256" key="3">
    <source>
        <dbReference type="ARBA" id="ARBA00022763"/>
    </source>
</evidence>
<dbReference type="SUPFAM" id="SSF55945">
    <property type="entry name" value="TATA-box binding protein-like"/>
    <property type="match status" value="1"/>
</dbReference>
<dbReference type="Gene3D" id="1.10.340.30">
    <property type="entry name" value="Hypothetical protein, domain 2"/>
    <property type="match status" value="1"/>
</dbReference>
<dbReference type="GO" id="GO:0006284">
    <property type="term" value="P:base-excision repair"/>
    <property type="evidence" value="ECO:0007669"/>
    <property type="project" value="InterPro"/>
</dbReference>
<feature type="domain" description="HhH-GPD" evidence="10">
    <location>
        <begin position="121"/>
        <end position="296"/>
    </location>
</feature>
<dbReference type="CDD" id="cd00056">
    <property type="entry name" value="ENDO3c"/>
    <property type="match status" value="1"/>
</dbReference>
<evidence type="ECO:0000256" key="2">
    <source>
        <dbReference type="ARBA" id="ARBA00012720"/>
    </source>
</evidence>
<dbReference type="GO" id="GO:0008534">
    <property type="term" value="F:oxidized purine nucleobase lesion DNA N-glycosylase activity"/>
    <property type="evidence" value="ECO:0007669"/>
    <property type="project" value="InterPro"/>
</dbReference>
<dbReference type="InterPro" id="IPR003265">
    <property type="entry name" value="HhH-GPD_domain"/>
</dbReference>
<dbReference type="Pfam" id="PF07934">
    <property type="entry name" value="OGG_N"/>
    <property type="match status" value="1"/>
</dbReference>
<gene>
    <name evidence="11" type="ORF">Ami3637_09860</name>
</gene>
<dbReference type="GO" id="GO:0003684">
    <property type="term" value="F:damaged DNA binding"/>
    <property type="evidence" value="ECO:0007669"/>
    <property type="project" value="InterPro"/>
</dbReference>
<comment type="catalytic activity">
    <reaction evidence="9">
        <text>2'-deoxyribonucleotide-(2'-deoxyribose 5'-phosphate)-2'-deoxyribonucleotide-DNA = a 3'-end 2'-deoxyribonucleotide-(2,3-dehydro-2,3-deoxyribose 5'-phosphate)-DNA + a 5'-end 5'-phospho-2'-deoxyribonucleoside-DNA + H(+)</text>
        <dbReference type="Rhea" id="RHEA:66592"/>
        <dbReference type="Rhea" id="RHEA-COMP:13180"/>
        <dbReference type="Rhea" id="RHEA-COMP:16897"/>
        <dbReference type="Rhea" id="RHEA-COMP:17067"/>
        <dbReference type="ChEBI" id="CHEBI:15378"/>
        <dbReference type="ChEBI" id="CHEBI:136412"/>
        <dbReference type="ChEBI" id="CHEBI:157695"/>
        <dbReference type="ChEBI" id="CHEBI:167181"/>
        <dbReference type="EC" id="4.2.99.18"/>
    </reaction>
</comment>
<dbReference type="InterPro" id="IPR012904">
    <property type="entry name" value="OGG_N"/>
</dbReference>
<evidence type="ECO:0000313" key="12">
    <source>
        <dbReference type="Proteomes" id="UP000463883"/>
    </source>
</evidence>
<accession>A0A6P1MFZ8</accession>
<evidence type="ECO:0000256" key="8">
    <source>
        <dbReference type="ARBA" id="ARBA00023295"/>
    </source>
</evidence>
<dbReference type="EMBL" id="CP047591">
    <property type="protein sequence ID" value="QHI72661.1"/>
    <property type="molecule type" value="Genomic_DNA"/>
</dbReference>
<keyword evidence="3" id="KW-0227">DNA damage</keyword>
<keyword evidence="6" id="KW-0456">Lyase</keyword>
<dbReference type="SUPFAM" id="SSF48150">
    <property type="entry name" value="DNA-glycosylase"/>
    <property type="match status" value="1"/>
</dbReference>
<keyword evidence="5" id="KW-0234">DNA repair</keyword>